<keyword evidence="4" id="KW-0808">Transferase</keyword>
<reference evidence="8" key="1">
    <citation type="submission" date="2022-07" db="EMBL/GenBank/DDBJ databases">
        <authorList>
            <person name="Criscuolo A."/>
        </authorList>
    </citation>
    <scope>NUCLEOTIDE SEQUENCE</scope>
    <source>
        <strain evidence="8">CIP103197</strain>
    </source>
</reference>
<comment type="caution">
    <text evidence="8">The sequence shown here is derived from an EMBL/GenBank/DDBJ whole genome shotgun (WGS) entry which is preliminary data.</text>
</comment>
<dbReference type="CDD" id="cd04301">
    <property type="entry name" value="NAT_SF"/>
    <property type="match status" value="1"/>
</dbReference>
<evidence type="ECO:0000259" key="7">
    <source>
        <dbReference type="Pfam" id="PF13508"/>
    </source>
</evidence>
<keyword evidence="5" id="KW-0012">Acyltransferase</keyword>
<dbReference type="Proteomes" id="UP001152447">
    <property type="component" value="Unassembled WGS sequence"/>
</dbReference>
<organism evidence="8 9">
    <name type="scientific">Pseudoalteromonas haloplanktis</name>
    <name type="common">Alteromonas haloplanktis</name>
    <dbReference type="NCBI Taxonomy" id="228"/>
    <lineage>
        <taxon>Bacteria</taxon>
        <taxon>Pseudomonadati</taxon>
        <taxon>Pseudomonadota</taxon>
        <taxon>Gammaproteobacteria</taxon>
        <taxon>Alteromonadales</taxon>
        <taxon>Pseudoalteromonadaceae</taxon>
        <taxon>Pseudoalteromonas</taxon>
    </lineage>
</organism>
<dbReference type="GO" id="GO:0016747">
    <property type="term" value="F:acyltransferase activity, transferring groups other than amino-acyl groups"/>
    <property type="evidence" value="ECO:0007669"/>
    <property type="project" value="InterPro"/>
</dbReference>
<evidence type="ECO:0000313" key="9">
    <source>
        <dbReference type="Proteomes" id="UP001152447"/>
    </source>
</evidence>
<dbReference type="AlphaFoldDB" id="A0A9W4QUQ6"/>
<evidence type="ECO:0000256" key="5">
    <source>
        <dbReference type="ARBA" id="ARBA00023315"/>
    </source>
</evidence>
<evidence type="ECO:0000256" key="3">
    <source>
        <dbReference type="ARBA" id="ARBA00022649"/>
    </source>
</evidence>
<keyword evidence="2" id="KW-0678">Repressor</keyword>
<keyword evidence="9" id="KW-1185">Reference proteome</keyword>
<dbReference type="Gene3D" id="3.40.630.30">
    <property type="match status" value="1"/>
</dbReference>
<evidence type="ECO:0000256" key="6">
    <source>
        <dbReference type="ARBA" id="ARBA00049880"/>
    </source>
</evidence>
<keyword evidence="3" id="KW-1277">Toxin-antitoxin system</keyword>
<accession>A0A9W4QUQ6</accession>
<gene>
    <name evidence="8" type="ORF">PSEHALCIP103_00945</name>
</gene>
<dbReference type="PANTHER" id="PTHR36449">
    <property type="entry name" value="ACETYLTRANSFERASE-RELATED"/>
    <property type="match status" value="1"/>
</dbReference>
<dbReference type="InterPro" id="IPR000182">
    <property type="entry name" value="GNAT_dom"/>
</dbReference>
<dbReference type="PANTHER" id="PTHR36449:SF1">
    <property type="entry name" value="ACETYLTRANSFERASE"/>
    <property type="match status" value="1"/>
</dbReference>
<sequence>MVTQFDTQAVKLHSYKGSKPLNGTKKFESGNDIIDSFVRKNNLKSQGKAPGTTVFVLVDNSNNNSLVGFCTLACHSLSKDMFSTSKENIGKTSSIPVVKLGMLGVDKQYQKRGFGEDLVLEALKRTKIVCEQAGCSGLFLIADPGAITFYKKLGFSELELEGNTPQAIPMFLHVDCIP</sequence>
<evidence type="ECO:0000313" key="8">
    <source>
        <dbReference type="EMBL" id="CAH9054026.1"/>
    </source>
</evidence>
<dbReference type="RefSeq" id="WP_262976258.1">
    <property type="nucleotide sequence ID" value="NZ_CAMAPB010000009.1"/>
</dbReference>
<evidence type="ECO:0000256" key="4">
    <source>
        <dbReference type="ARBA" id="ARBA00022679"/>
    </source>
</evidence>
<dbReference type="InterPro" id="IPR016181">
    <property type="entry name" value="Acyl_CoA_acyltransferase"/>
</dbReference>
<dbReference type="SUPFAM" id="SSF55729">
    <property type="entry name" value="Acyl-CoA N-acyltransferases (Nat)"/>
    <property type="match status" value="1"/>
</dbReference>
<dbReference type="EMBL" id="CAMAPB010000009">
    <property type="protein sequence ID" value="CAH9054026.1"/>
    <property type="molecule type" value="Genomic_DNA"/>
</dbReference>
<feature type="domain" description="N-acetyltransferase" evidence="7">
    <location>
        <begin position="51"/>
        <end position="157"/>
    </location>
</feature>
<evidence type="ECO:0000256" key="1">
    <source>
        <dbReference type="ARBA" id="ARBA00009342"/>
    </source>
</evidence>
<evidence type="ECO:0000256" key="2">
    <source>
        <dbReference type="ARBA" id="ARBA00022491"/>
    </source>
</evidence>
<name>A0A9W4QUQ6_PSEHA</name>
<dbReference type="Pfam" id="PF13508">
    <property type="entry name" value="Acetyltransf_7"/>
    <property type="match status" value="1"/>
</dbReference>
<comment type="catalytic activity">
    <reaction evidence="6">
        <text>glycyl-tRNA(Gly) + acetyl-CoA = N-acetylglycyl-tRNA(Gly) + CoA + H(+)</text>
        <dbReference type="Rhea" id="RHEA:81867"/>
        <dbReference type="Rhea" id="RHEA-COMP:9683"/>
        <dbReference type="Rhea" id="RHEA-COMP:19766"/>
        <dbReference type="ChEBI" id="CHEBI:15378"/>
        <dbReference type="ChEBI" id="CHEBI:57287"/>
        <dbReference type="ChEBI" id="CHEBI:57288"/>
        <dbReference type="ChEBI" id="CHEBI:78522"/>
        <dbReference type="ChEBI" id="CHEBI:232036"/>
    </reaction>
</comment>
<protein>
    <recommendedName>
        <fullName evidence="7">N-acetyltransferase domain-containing protein</fullName>
    </recommendedName>
</protein>
<proteinExistence type="inferred from homology"/>
<comment type="similarity">
    <text evidence="1">Belongs to the acetyltransferase family. GNAT subfamily.</text>
</comment>